<keyword evidence="3" id="KW-1185">Reference proteome</keyword>
<dbReference type="InterPro" id="IPR012912">
    <property type="entry name" value="Plasmid_pRiA4b_Orf3-like"/>
</dbReference>
<dbReference type="PATRIC" id="fig|137591.25.peg.957"/>
<dbReference type="Pfam" id="PF07929">
    <property type="entry name" value="PRiA4_ORF3"/>
    <property type="match status" value="1"/>
</dbReference>
<dbReference type="STRING" id="137591.AO080_07310"/>
<feature type="domain" description="Plasmid pRiA4b Orf3-like" evidence="1">
    <location>
        <begin position="3"/>
        <end position="152"/>
    </location>
</feature>
<dbReference type="Gene3D" id="3.10.290.30">
    <property type="entry name" value="MM3350-like"/>
    <property type="match status" value="1"/>
</dbReference>
<dbReference type="OrthoDB" id="9801392at2"/>
<proteinExistence type="predicted"/>
<dbReference type="KEGG" id="wcb:AO080_07310"/>
<name>A0A0D1LYI8_9LACO</name>
<organism evidence="2 3">
    <name type="scientific">Weissella cibaria</name>
    <dbReference type="NCBI Taxonomy" id="137591"/>
    <lineage>
        <taxon>Bacteria</taxon>
        <taxon>Bacillati</taxon>
        <taxon>Bacillota</taxon>
        <taxon>Bacilli</taxon>
        <taxon>Lactobacillales</taxon>
        <taxon>Lactobacillaceae</taxon>
        <taxon>Weissella</taxon>
    </lineage>
</organism>
<dbReference type="InterPro" id="IPR024047">
    <property type="entry name" value="MM3350-like_sf"/>
</dbReference>
<reference evidence="2 3" key="1">
    <citation type="journal article" date="2015" name="Microbiology (Mosc.)">
        <title>Genomics of the Weissella cibaria species with an examination of its metabolic traits.</title>
        <authorList>
            <person name="Lynch K.M."/>
            <person name="Lucid A."/>
            <person name="Arendt E.K."/>
            <person name="Sleator R.D."/>
            <person name="Lucey B."/>
            <person name="Coffey A."/>
        </authorList>
    </citation>
    <scope>NUCLEOTIDE SEQUENCE [LARGE SCALE GENOMIC DNA]</scope>
    <source>
        <strain evidence="2 3">MG1</strain>
    </source>
</reference>
<comment type="caution">
    <text evidence="2">The sequence shown here is derived from an EMBL/GenBank/DDBJ whole genome shotgun (WGS) entry which is preliminary data.</text>
</comment>
<evidence type="ECO:0000313" key="3">
    <source>
        <dbReference type="Proteomes" id="UP000032287"/>
    </source>
</evidence>
<evidence type="ECO:0000313" key="2">
    <source>
        <dbReference type="EMBL" id="KIU20921.1"/>
    </source>
</evidence>
<dbReference type="RefSeq" id="WP_043711201.1">
    <property type="nucleotide sequence ID" value="NZ_CP012873.1"/>
</dbReference>
<dbReference type="Proteomes" id="UP000032287">
    <property type="component" value="Unassembled WGS sequence"/>
</dbReference>
<sequence length="200" mass="23011">MIIKATLADPALPEISRLIRIPEFRQMAQLHKALQLAFGLTDSHLYKFDGGSYYITNDKLGIADNKLKQKQQLKHWDELSQFEQQPDLRHKTLKMPAVLLMDFFANLTHATYVYDFGDDWQFDLEVVDMEDPYEENPAIKVLDVQGPDLLEDGHIEFPALVMAAYEDPKTILDGSAQLAFTTPETANYKLFLAKLYDYSY</sequence>
<accession>A0A0D1LYI8</accession>
<dbReference type="AlphaFoldDB" id="A0A0D1LYI8"/>
<dbReference type="EMBL" id="JWHU01000014">
    <property type="protein sequence ID" value="KIU20921.1"/>
    <property type="molecule type" value="Genomic_DNA"/>
</dbReference>
<dbReference type="SUPFAM" id="SSF159941">
    <property type="entry name" value="MM3350-like"/>
    <property type="match status" value="1"/>
</dbReference>
<evidence type="ECO:0000259" key="1">
    <source>
        <dbReference type="Pfam" id="PF07929"/>
    </source>
</evidence>
<gene>
    <name evidence="2" type="ORF">QX99_00989</name>
</gene>
<protein>
    <submittedName>
        <fullName evidence="2">Plasmid pRiA4b ORF-3-like protein</fullName>
    </submittedName>
</protein>